<sequence>MYVSSLFISLSYLLSLRSISSAPVPQYSLIFNPILDFSPAFEPTVDWNCLQDLYLAGQLATASLSGCTNNEGSESKGLRIAFGNDKNPFASINRLLELKKQQASMLIQIASLIRARHQNLLMRN</sequence>
<evidence type="ECO:0000313" key="3">
    <source>
        <dbReference type="Proteomes" id="UP001479436"/>
    </source>
</evidence>
<evidence type="ECO:0000313" key="2">
    <source>
        <dbReference type="EMBL" id="KAK9704503.1"/>
    </source>
</evidence>
<organism evidence="2 3">
    <name type="scientific">Basidiobolus ranarum</name>
    <dbReference type="NCBI Taxonomy" id="34480"/>
    <lineage>
        <taxon>Eukaryota</taxon>
        <taxon>Fungi</taxon>
        <taxon>Fungi incertae sedis</taxon>
        <taxon>Zoopagomycota</taxon>
        <taxon>Entomophthoromycotina</taxon>
        <taxon>Basidiobolomycetes</taxon>
        <taxon>Basidiobolales</taxon>
        <taxon>Basidiobolaceae</taxon>
        <taxon>Basidiobolus</taxon>
    </lineage>
</organism>
<proteinExistence type="predicted"/>
<feature type="chain" id="PRO_5046264888" evidence="1">
    <location>
        <begin position="22"/>
        <end position="124"/>
    </location>
</feature>
<gene>
    <name evidence="2" type="ORF">K7432_010146</name>
</gene>
<protein>
    <submittedName>
        <fullName evidence="2">Uncharacterized protein</fullName>
    </submittedName>
</protein>
<reference evidence="2 3" key="1">
    <citation type="submission" date="2023-04" db="EMBL/GenBank/DDBJ databases">
        <title>Genome of Basidiobolus ranarum AG-B5.</title>
        <authorList>
            <person name="Stajich J.E."/>
            <person name="Carter-House D."/>
            <person name="Gryganskyi A."/>
        </authorList>
    </citation>
    <scope>NUCLEOTIDE SEQUENCE [LARGE SCALE GENOMIC DNA]</scope>
    <source>
        <strain evidence="2 3">AG-B5</strain>
    </source>
</reference>
<name>A0ABR2VWV3_9FUNG</name>
<evidence type="ECO:0000256" key="1">
    <source>
        <dbReference type="SAM" id="SignalP"/>
    </source>
</evidence>
<comment type="caution">
    <text evidence="2">The sequence shown here is derived from an EMBL/GenBank/DDBJ whole genome shotgun (WGS) entry which is preliminary data.</text>
</comment>
<keyword evidence="1" id="KW-0732">Signal</keyword>
<accession>A0ABR2VWV3</accession>
<feature type="signal peptide" evidence="1">
    <location>
        <begin position="1"/>
        <end position="21"/>
    </location>
</feature>
<dbReference type="Proteomes" id="UP001479436">
    <property type="component" value="Unassembled WGS sequence"/>
</dbReference>
<keyword evidence="3" id="KW-1185">Reference proteome</keyword>
<dbReference type="EMBL" id="JASJQH010007552">
    <property type="protein sequence ID" value="KAK9704503.1"/>
    <property type="molecule type" value="Genomic_DNA"/>
</dbReference>